<evidence type="ECO:0000256" key="1">
    <source>
        <dbReference type="ARBA" id="ARBA00009480"/>
    </source>
</evidence>
<dbReference type="GO" id="GO:0031629">
    <property type="term" value="P:synaptic vesicle fusion to presynaptic active zone membrane"/>
    <property type="evidence" value="ECO:0007669"/>
    <property type="project" value="TreeGrafter"/>
</dbReference>
<dbReference type="GO" id="GO:0016082">
    <property type="term" value="P:synaptic vesicle priming"/>
    <property type="evidence" value="ECO:0007669"/>
    <property type="project" value="TreeGrafter"/>
</dbReference>
<feature type="region of interest" description="Disordered" evidence="3">
    <location>
        <begin position="1"/>
        <end position="65"/>
    </location>
</feature>
<sequence length="255" mass="28108">MAARSYGANARNPFDDDDGPSFGGGSRSRDNRSGGGKDGYGGRDDYGAGRGGGYSADRGIDTEREAGEYRYRHQLANRRMEESSAQSLRTLNECLNMGSDTAEELERQAEALDRTERRLDEMHVNLDKSKQHMRHIKSPFGGIANYFARKKKINEVTDPKMPKGSSRGSESSDHYKSSASAAPPPSVAGLKSTGNQVVDKNCEEMSKALHQLRGVGELIGGQLDDSSAQVDRLNYKMDRNDMKIKAVNKDIRRQL</sequence>
<dbReference type="PANTHER" id="PTHR19305:SF9">
    <property type="entry name" value="SYNAPTOSOMAL-ASSOCIATED PROTEIN 29"/>
    <property type="match status" value="1"/>
</dbReference>
<feature type="region of interest" description="Disordered" evidence="3">
    <location>
        <begin position="154"/>
        <end position="193"/>
    </location>
</feature>
<keyword evidence="6" id="KW-1185">Reference proteome</keyword>
<evidence type="ECO:0000313" key="5">
    <source>
        <dbReference type="EMBL" id="CAI8023460.1"/>
    </source>
</evidence>
<name>A0AA35S4T4_GEOBA</name>
<feature type="domain" description="T-SNARE coiled-coil homology" evidence="4">
    <location>
        <begin position="199"/>
        <end position="254"/>
    </location>
</feature>
<comment type="similarity">
    <text evidence="1">Belongs to the SNAP-25 family.</text>
</comment>
<feature type="domain" description="T-SNARE coiled-coil homology" evidence="4">
    <location>
        <begin position="96"/>
        <end position="136"/>
    </location>
</feature>
<dbReference type="PANTHER" id="PTHR19305">
    <property type="entry name" value="SYNAPTOSOMAL ASSOCIATED PROTEIN"/>
    <property type="match status" value="1"/>
</dbReference>
<evidence type="ECO:0000256" key="3">
    <source>
        <dbReference type="SAM" id="MobiDB-lite"/>
    </source>
</evidence>
<dbReference type="GO" id="GO:0019905">
    <property type="term" value="F:syntaxin binding"/>
    <property type="evidence" value="ECO:0007669"/>
    <property type="project" value="TreeGrafter"/>
</dbReference>
<organism evidence="5 6">
    <name type="scientific">Geodia barretti</name>
    <name type="common">Barrett's horny sponge</name>
    <dbReference type="NCBI Taxonomy" id="519541"/>
    <lineage>
        <taxon>Eukaryota</taxon>
        <taxon>Metazoa</taxon>
        <taxon>Porifera</taxon>
        <taxon>Demospongiae</taxon>
        <taxon>Heteroscleromorpha</taxon>
        <taxon>Tetractinellida</taxon>
        <taxon>Astrophorina</taxon>
        <taxon>Geodiidae</taxon>
        <taxon>Geodia</taxon>
    </lineage>
</organism>
<evidence type="ECO:0000313" key="6">
    <source>
        <dbReference type="Proteomes" id="UP001174909"/>
    </source>
</evidence>
<dbReference type="GO" id="GO:0005484">
    <property type="term" value="F:SNAP receptor activity"/>
    <property type="evidence" value="ECO:0007669"/>
    <property type="project" value="TreeGrafter"/>
</dbReference>
<accession>A0AA35S4T4</accession>
<dbReference type="CDD" id="cd15856">
    <property type="entry name" value="SNARE_SNAP29C"/>
    <property type="match status" value="1"/>
</dbReference>
<evidence type="ECO:0000259" key="4">
    <source>
        <dbReference type="PROSITE" id="PS50192"/>
    </source>
</evidence>
<proteinExistence type="inferred from homology"/>
<dbReference type="SMART" id="SM00397">
    <property type="entry name" value="t_SNARE"/>
    <property type="match status" value="2"/>
</dbReference>
<keyword evidence="2" id="KW-0175">Coiled coil</keyword>
<dbReference type="PROSITE" id="PS50192">
    <property type="entry name" value="T_SNARE"/>
    <property type="match status" value="2"/>
</dbReference>
<comment type="caution">
    <text evidence="5">The sequence shown here is derived from an EMBL/GenBank/DDBJ whole genome shotgun (WGS) entry which is preliminary data.</text>
</comment>
<reference evidence="5" key="1">
    <citation type="submission" date="2023-03" db="EMBL/GenBank/DDBJ databases">
        <authorList>
            <person name="Steffen K."/>
            <person name="Cardenas P."/>
        </authorList>
    </citation>
    <scope>NUCLEOTIDE SEQUENCE</scope>
</reference>
<dbReference type="InterPro" id="IPR000727">
    <property type="entry name" value="T_SNARE_dom"/>
</dbReference>
<dbReference type="Gene3D" id="1.20.5.110">
    <property type="match status" value="2"/>
</dbReference>
<dbReference type="EMBL" id="CASHTH010002007">
    <property type="protein sequence ID" value="CAI8023460.1"/>
    <property type="molecule type" value="Genomic_DNA"/>
</dbReference>
<dbReference type="Proteomes" id="UP001174909">
    <property type="component" value="Unassembled WGS sequence"/>
</dbReference>
<dbReference type="SUPFAM" id="SSF58038">
    <property type="entry name" value="SNARE fusion complex"/>
    <property type="match status" value="2"/>
</dbReference>
<evidence type="ECO:0000256" key="2">
    <source>
        <dbReference type="SAM" id="Coils"/>
    </source>
</evidence>
<dbReference type="GO" id="GO:0005886">
    <property type="term" value="C:plasma membrane"/>
    <property type="evidence" value="ECO:0007669"/>
    <property type="project" value="TreeGrafter"/>
</dbReference>
<feature type="coiled-coil region" evidence="2">
    <location>
        <begin position="95"/>
        <end position="132"/>
    </location>
</feature>
<protein>
    <submittedName>
        <fullName evidence="5">Soluble NSF attachment protein 29</fullName>
    </submittedName>
</protein>
<dbReference type="AlphaFoldDB" id="A0AA35S4T4"/>
<dbReference type="GO" id="GO:0031201">
    <property type="term" value="C:SNARE complex"/>
    <property type="evidence" value="ECO:0007669"/>
    <property type="project" value="TreeGrafter"/>
</dbReference>
<gene>
    <name evidence="5" type="ORF">GBAR_LOCUS13705</name>
</gene>